<dbReference type="AlphaFoldDB" id="A0A2W5FMQ9"/>
<dbReference type="InterPro" id="IPR052382">
    <property type="entry name" value="ABHD10_acyl-thioesterase"/>
</dbReference>
<accession>A0A2W5FMQ9</accession>
<evidence type="ECO:0008006" key="4">
    <source>
        <dbReference type="Google" id="ProtNLM"/>
    </source>
</evidence>
<dbReference type="Proteomes" id="UP000249739">
    <property type="component" value="Unassembled WGS sequence"/>
</dbReference>
<dbReference type="InterPro" id="IPR029058">
    <property type="entry name" value="AB_hydrolase_fold"/>
</dbReference>
<feature type="non-terminal residue" evidence="2">
    <location>
        <position position="1"/>
    </location>
</feature>
<keyword evidence="1" id="KW-0378">Hydrolase</keyword>
<reference evidence="2 3" key="1">
    <citation type="submission" date="2017-08" db="EMBL/GenBank/DDBJ databases">
        <title>Infants hospitalized years apart are colonized by the same room-sourced microbial strains.</title>
        <authorList>
            <person name="Brooks B."/>
            <person name="Olm M.R."/>
            <person name="Firek B.A."/>
            <person name="Baker R."/>
            <person name="Thomas B.C."/>
            <person name="Morowitz M.J."/>
            <person name="Banfield J.F."/>
        </authorList>
    </citation>
    <scope>NUCLEOTIDE SEQUENCE [LARGE SCALE GENOMIC DNA]</scope>
    <source>
        <strain evidence="2">S2_006_000_R2_64</strain>
    </source>
</reference>
<dbReference type="EMBL" id="QFOT01000004">
    <property type="protein sequence ID" value="PZP57255.1"/>
    <property type="molecule type" value="Genomic_DNA"/>
</dbReference>
<dbReference type="SUPFAM" id="SSF53474">
    <property type="entry name" value="alpha/beta-Hydrolases"/>
    <property type="match status" value="1"/>
</dbReference>
<gene>
    <name evidence="2" type="ORF">DI586_00820</name>
</gene>
<evidence type="ECO:0000313" key="3">
    <source>
        <dbReference type="Proteomes" id="UP000249739"/>
    </source>
</evidence>
<dbReference type="GO" id="GO:0016787">
    <property type="term" value="F:hydrolase activity"/>
    <property type="evidence" value="ECO:0007669"/>
    <property type="project" value="UniProtKB-KW"/>
</dbReference>
<protein>
    <recommendedName>
        <fullName evidence="4">Alpha/beta hydrolase</fullName>
    </recommendedName>
</protein>
<name>A0A2W5FMQ9_9BACT</name>
<dbReference type="Gene3D" id="3.40.50.1820">
    <property type="entry name" value="alpha/beta hydrolase"/>
    <property type="match status" value="1"/>
</dbReference>
<comment type="caution">
    <text evidence="2">The sequence shown here is derived from an EMBL/GenBank/DDBJ whole genome shotgun (WGS) entry which is preliminary data.</text>
</comment>
<dbReference type="PANTHER" id="PTHR16138">
    <property type="entry name" value="MYCOPHENOLIC ACID ACYL-GLUCURONIDE ESTERASE, MITOCHONDRIAL"/>
    <property type="match status" value="1"/>
</dbReference>
<organism evidence="2 3">
    <name type="scientific">Micavibrio aeruginosavorus</name>
    <dbReference type="NCBI Taxonomy" id="349221"/>
    <lineage>
        <taxon>Bacteria</taxon>
        <taxon>Pseudomonadati</taxon>
        <taxon>Bdellovibrionota</taxon>
        <taxon>Bdellovibrionia</taxon>
        <taxon>Bdellovibrionales</taxon>
        <taxon>Pseudobdellovibrionaceae</taxon>
        <taxon>Micavibrio</taxon>
    </lineage>
</organism>
<dbReference type="PANTHER" id="PTHR16138:SF7">
    <property type="entry name" value="PALMITOYL-PROTEIN THIOESTERASE ABHD10, MITOCHONDRIAL"/>
    <property type="match status" value="1"/>
</dbReference>
<sequence length="76" mass="8471">LDQKADLVIPVTLIQGRLDIDVPWQKAEEIKSALPQAQVEIIYVEDGDHRLSRPQDLELIDNAVEKMTVFPYAGGG</sequence>
<evidence type="ECO:0000313" key="2">
    <source>
        <dbReference type="EMBL" id="PZP57255.1"/>
    </source>
</evidence>
<evidence type="ECO:0000256" key="1">
    <source>
        <dbReference type="ARBA" id="ARBA00022801"/>
    </source>
</evidence>
<proteinExistence type="predicted"/>